<accession>A0A7S4DZG3</accession>
<dbReference type="InterPro" id="IPR004843">
    <property type="entry name" value="Calcineurin-like_PHP"/>
</dbReference>
<feature type="region of interest" description="Disordered" evidence="5">
    <location>
        <begin position="515"/>
        <end position="543"/>
    </location>
</feature>
<dbReference type="GO" id="GO:0046872">
    <property type="term" value="F:metal ion binding"/>
    <property type="evidence" value="ECO:0007669"/>
    <property type="project" value="InterPro"/>
</dbReference>
<evidence type="ECO:0000259" key="8">
    <source>
        <dbReference type="Pfam" id="PF14008"/>
    </source>
</evidence>
<evidence type="ECO:0000256" key="4">
    <source>
        <dbReference type="RuleBase" id="RU361203"/>
    </source>
</evidence>
<dbReference type="InterPro" id="IPR029052">
    <property type="entry name" value="Metallo-depent_PP-like"/>
</dbReference>
<feature type="domain" description="Purple acid phosphatase N-terminal" evidence="9">
    <location>
        <begin position="32"/>
        <end position="181"/>
    </location>
</feature>
<dbReference type="InterPro" id="IPR025733">
    <property type="entry name" value="PAPs_C"/>
</dbReference>
<keyword evidence="6" id="KW-0472">Membrane</keyword>
<dbReference type="InterPro" id="IPR039331">
    <property type="entry name" value="PAPs-like"/>
</dbReference>
<dbReference type="EMBL" id="HBIV01045197">
    <property type="protein sequence ID" value="CAE0679924.1"/>
    <property type="molecule type" value="Transcribed_RNA"/>
</dbReference>
<sequence>MRFLGLLFFTVCHAASHIPEPNTLCEAPPCSEQVHLQLGGPGEMVVVYVTANANTSSEVKYWTASSSSAPSVATGTAQAYSQLMWVEYALINPSMGKPEATEEEILDLQNTTSWAYRAPFSPYGRSASYENPTSVSYGLGSYKNPQMAYTSPVVHTVTLTGLAAFTTYTYSVAGDRRNFSFTMPPDADGTAYPFTLGLTADLGQTDIAARTVARLREALLGTEGSSIVLLSGDLAYADGYFPLWDTWGRFMEGLASNTPVMTVGGNHEYGSGEAWVSYNARYPMPHAQSNSVSNLWWSRDVGPVHVIGLCSYAETSPGSLQYRWLAADLARVDRAVTPWVIVMMHAPWYNSNSGHRAEAELMRRDMEPLLVSNGVDIVLNGHVHAYERMKPLYKGCVTACGPVYLNLGNGGNREGAYLPWLEPQPFFSAFRASTFGPAVLTISNATHAFYNFTRVGCQSTDASSYFENLDPLCTTFHPRDGADNARNASAGLDALWIVRPSNRLAPCPELTCSQPAVPATDTAPTGAPTSTSDSPKSCDDDGESKYSAGALGGSIFASLVGGAVLGAAGVLLWQRCSHRSDGVSDKHVRMEDKLDERSVAENKEEAGRVGVGCKHTRTHVEL</sequence>
<dbReference type="GO" id="GO:0003993">
    <property type="term" value="F:acid phosphatase activity"/>
    <property type="evidence" value="ECO:0007669"/>
    <property type="project" value="UniProtKB-EC"/>
</dbReference>
<dbReference type="Gene3D" id="2.60.40.380">
    <property type="entry name" value="Purple acid phosphatase-like, N-terminal"/>
    <property type="match status" value="1"/>
</dbReference>
<dbReference type="InterPro" id="IPR041792">
    <property type="entry name" value="MPP_PAP"/>
</dbReference>
<proteinExistence type="inferred from homology"/>
<keyword evidence="6" id="KW-1133">Transmembrane helix</keyword>
<dbReference type="CDD" id="cd00839">
    <property type="entry name" value="MPP_PAPs"/>
    <property type="match status" value="1"/>
</dbReference>
<keyword evidence="3" id="KW-0325">Glycoprotein</keyword>
<feature type="domain" description="Calcineurin-like phosphoesterase" evidence="7">
    <location>
        <begin position="197"/>
        <end position="386"/>
    </location>
</feature>
<comment type="similarity">
    <text evidence="4">Belongs to the metallophosphoesterase superfamily. Purple acid phosphatase family.</text>
</comment>
<evidence type="ECO:0000256" key="3">
    <source>
        <dbReference type="ARBA" id="ARBA00023180"/>
    </source>
</evidence>
<name>A0A7S4DZG3_9EUKA</name>
<gene>
    <name evidence="10" type="ORF">LGLO00237_LOCUS31709</name>
</gene>
<comment type="catalytic activity">
    <reaction evidence="4">
        <text>a phosphate monoester + H2O = an alcohol + phosphate</text>
        <dbReference type="Rhea" id="RHEA:15017"/>
        <dbReference type="ChEBI" id="CHEBI:15377"/>
        <dbReference type="ChEBI" id="CHEBI:30879"/>
        <dbReference type="ChEBI" id="CHEBI:43474"/>
        <dbReference type="ChEBI" id="CHEBI:67140"/>
        <dbReference type="EC" id="3.1.3.2"/>
    </reaction>
</comment>
<dbReference type="AlphaFoldDB" id="A0A7S4DZG3"/>
<evidence type="ECO:0000259" key="7">
    <source>
        <dbReference type="Pfam" id="PF00149"/>
    </source>
</evidence>
<dbReference type="Gene3D" id="3.60.21.10">
    <property type="match status" value="1"/>
</dbReference>
<dbReference type="SUPFAM" id="SSF56300">
    <property type="entry name" value="Metallo-dependent phosphatases"/>
    <property type="match status" value="1"/>
</dbReference>
<reference evidence="10" key="1">
    <citation type="submission" date="2021-01" db="EMBL/GenBank/DDBJ databases">
        <authorList>
            <person name="Corre E."/>
            <person name="Pelletier E."/>
            <person name="Niang G."/>
            <person name="Scheremetjew M."/>
            <person name="Finn R."/>
            <person name="Kale V."/>
            <person name="Holt S."/>
            <person name="Cochrane G."/>
            <person name="Meng A."/>
            <person name="Brown T."/>
            <person name="Cohen L."/>
        </authorList>
    </citation>
    <scope>NUCLEOTIDE SEQUENCE</scope>
    <source>
        <strain evidence="10">CCCM811</strain>
    </source>
</reference>
<keyword evidence="2 4" id="KW-0378">Hydrolase</keyword>
<dbReference type="PANTHER" id="PTHR22953:SF153">
    <property type="entry name" value="PURPLE ACID PHOSPHATASE"/>
    <property type="match status" value="1"/>
</dbReference>
<dbReference type="InterPro" id="IPR008963">
    <property type="entry name" value="Purple_acid_Pase-like_N"/>
</dbReference>
<feature type="transmembrane region" description="Helical" evidence="6">
    <location>
        <begin position="546"/>
        <end position="573"/>
    </location>
</feature>
<dbReference type="InterPro" id="IPR015914">
    <property type="entry name" value="PAPs_N"/>
</dbReference>
<dbReference type="Pfam" id="PF14008">
    <property type="entry name" value="Metallophos_C"/>
    <property type="match status" value="1"/>
</dbReference>
<evidence type="ECO:0000256" key="6">
    <source>
        <dbReference type="SAM" id="Phobius"/>
    </source>
</evidence>
<keyword evidence="6" id="KW-0812">Transmembrane</keyword>
<evidence type="ECO:0000256" key="1">
    <source>
        <dbReference type="ARBA" id="ARBA00022729"/>
    </source>
</evidence>
<dbReference type="PANTHER" id="PTHR22953">
    <property type="entry name" value="ACID PHOSPHATASE RELATED"/>
    <property type="match status" value="1"/>
</dbReference>
<keyword evidence="1" id="KW-0732">Signal</keyword>
<protein>
    <recommendedName>
        <fullName evidence="4">Purple acid phosphatase</fullName>
        <ecNumber evidence="4">3.1.3.2</ecNumber>
    </recommendedName>
</protein>
<dbReference type="SUPFAM" id="SSF49363">
    <property type="entry name" value="Purple acid phosphatase, N-terminal domain"/>
    <property type="match status" value="1"/>
</dbReference>
<feature type="compositionally biased region" description="Low complexity" evidence="5">
    <location>
        <begin position="515"/>
        <end position="535"/>
    </location>
</feature>
<feature type="domain" description="Purple acid phosphatase C-terminal" evidence="8">
    <location>
        <begin position="401"/>
        <end position="455"/>
    </location>
</feature>
<dbReference type="EC" id="3.1.3.2" evidence="4"/>
<evidence type="ECO:0000259" key="9">
    <source>
        <dbReference type="Pfam" id="PF16656"/>
    </source>
</evidence>
<evidence type="ECO:0000313" key="10">
    <source>
        <dbReference type="EMBL" id="CAE0679924.1"/>
    </source>
</evidence>
<evidence type="ECO:0000256" key="5">
    <source>
        <dbReference type="SAM" id="MobiDB-lite"/>
    </source>
</evidence>
<organism evidence="10">
    <name type="scientific">Lotharella globosa</name>
    <dbReference type="NCBI Taxonomy" id="91324"/>
    <lineage>
        <taxon>Eukaryota</taxon>
        <taxon>Sar</taxon>
        <taxon>Rhizaria</taxon>
        <taxon>Cercozoa</taxon>
        <taxon>Chlorarachniophyceae</taxon>
        <taxon>Lotharella</taxon>
    </lineage>
</organism>
<dbReference type="Pfam" id="PF16656">
    <property type="entry name" value="Pur_ac_phosph_N"/>
    <property type="match status" value="1"/>
</dbReference>
<dbReference type="Pfam" id="PF00149">
    <property type="entry name" value="Metallophos"/>
    <property type="match status" value="1"/>
</dbReference>
<evidence type="ECO:0000256" key="2">
    <source>
        <dbReference type="ARBA" id="ARBA00022801"/>
    </source>
</evidence>